<keyword evidence="2" id="KW-0456">Lyase</keyword>
<sequence length="129" mass="14477">MTTQTHYVEDVPAVVAWYSDLLDLEPYFLRPSTQEPAYAEFRIGPDEDELGFIDQRYAPEGRRADGVGVATTYWHVEDVASAMDDLVSRGATEVEPLVRREAGFVTAVVRDPFGVVLGLMHSPHWASRH</sequence>
<comment type="caution">
    <text evidence="2">The sequence shown here is derived from an EMBL/GenBank/DDBJ whole genome shotgun (WGS) entry which is preliminary data.</text>
</comment>
<dbReference type="InterPro" id="IPR004360">
    <property type="entry name" value="Glyas_Fos-R_dOase_dom"/>
</dbReference>
<gene>
    <name evidence="2" type="ORF">HNR09_000911</name>
</gene>
<protein>
    <submittedName>
        <fullName evidence="2">Putative enzyme related to lactoylglutathione lyase</fullName>
    </submittedName>
</protein>
<dbReference type="RefSeq" id="WP_246348717.1">
    <property type="nucleotide sequence ID" value="NZ_BAAALL010000004.1"/>
</dbReference>
<dbReference type="PROSITE" id="PS51819">
    <property type="entry name" value="VOC"/>
    <property type="match status" value="1"/>
</dbReference>
<accession>A0A7Z0GK82</accession>
<reference evidence="2 3" key="1">
    <citation type="submission" date="2020-07" db="EMBL/GenBank/DDBJ databases">
        <title>Sequencing the genomes of 1000 actinobacteria strains.</title>
        <authorList>
            <person name="Klenk H.-P."/>
        </authorList>
    </citation>
    <scope>NUCLEOTIDE SEQUENCE [LARGE SCALE GENOMIC DNA]</scope>
    <source>
        <strain evidence="2 3">DSM 15475</strain>
    </source>
</reference>
<dbReference type="InterPro" id="IPR037523">
    <property type="entry name" value="VOC_core"/>
</dbReference>
<dbReference type="InterPro" id="IPR029068">
    <property type="entry name" value="Glyas_Bleomycin-R_OHBP_Dase"/>
</dbReference>
<feature type="domain" description="VOC" evidence="1">
    <location>
        <begin position="1"/>
        <end position="122"/>
    </location>
</feature>
<dbReference type="SUPFAM" id="SSF54593">
    <property type="entry name" value="Glyoxalase/Bleomycin resistance protein/Dihydroxybiphenyl dioxygenase"/>
    <property type="match status" value="1"/>
</dbReference>
<name>A0A7Z0GK82_9MICC</name>
<evidence type="ECO:0000313" key="3">
    <source>
        <dbReference type="Proteomes" id="UP000535437"/>
    </source>
</evidence>
<evidence type="ECO:0000313" key="2">
    <source>
        <dbReference type="EMBL" id="NYJ77500.1"/>
    </source>
</evidence>
<proteinExistence type="predicted"/>
<dbReference type="Gene3D" id="3.10.180.10">
    <property type="entry name" value="2,3-Dihydroxybiphenyl 1,2-Dioxygenase, domain 1"/>
    <property type="match status" value="1"/>
</dbReference>
<dbReference type="GO" id="GO:0016829">
    <property type="term" value="F:lyase activity"/>
    <property type="evidence" value="ECO:0007669"/>
    <property type="project" value="UniProtKB-KW"/>
</dbReference>
<evidence type="ECO:0000259" key="1">
    <source>
        <dbReference type="PROSITE" id="PS51819"/>
    </source>
</evidence>
<dbReference type="AlphaFoldDB" id="A0A7Z0GK82"/>
<organism evidence="2 3">
    <name type="scientific">Nesterenkonia xinjiangensis</name>
    <dbReference type="NCBI Taxonomy" id="225327"/>
    <lineage>
        <taxon>Bacteria</taxon>
        <taxon>Bacillati</taxon>
        <taxon>Actinomycetota</taxon>
        <taxon>Actinomycetes</taxon>
        <taxon>Micrococcales</taxon>
        <taxon>Micrococcaceae</taxon>
        <taxon>Nesterenkonia</taxon>
    </lineage>
</organism>
<dbReference type="Pfam" id="PF00903">
    <property type="entry name" value="Glyoxalase"/>
    <property type="match status" value="1"/>
</dbReference>
<dbReference type="EMBL" id="JACCFY010000001">
    <property type="protein sequence ID" value="NYJ77500.1"/>
    <property type="molecule type" value="Genomic_DNA"/>
</dbReference>
<dbReference type="Proteomes" id="UP000535437">
    <property type="component" value="Unassembled WGS sequence"/>
</dbReference>
<keyword evidence="3" id="KW-1185">Reference proteome</keyword>